<keyword evidence="4" id="KW-1185">Reference proteome</keyword>
<dbReference type="KEGG" id="ppul:RO07_02855"/>
<evidence type="ECO:0000313" key="4">
    <source>
        <dbReference type="Proteomes" id="UP000035086"/>
    </source>
</evidence>
<dbReference type="Proteomes" id="UP000254589">
    <property type="component" value="Unassembled WGS sequence"/>
</dbReference>
<feature type="region of interest" description="Disordered" evidence="1">
    <location>
        <begin position="1"/>
        <end position="63"/>
    </location>
</feature>
<dbReference type="Proteomes" id="UP000035086">
    <property type="component" value="Chromosome"/>
</dbReference>
<evidence type="ECO:0000313" key="2">
    <source>
        <dbReference type="EMBL" id="AJC19687.1"/>
    </source>
</evidence>
<evidence type="ECO:0000313" key="5">
    <source>
        <dbReference type="Proteomes" id="UP000254589"/>
    </source>
</evidence>
<dbReference type="AlphaFoldDB" id="A0AAJ4ZF93"/>
<name>A0AAJ4ZF93_PANPU</name>
<sequence>MARRGHPPPISRLVESVDSDDWDRSADADAVETPSVPRDTISRSGKDSGMLPVLFPDPLRSAA</sequence>
<dbReference type="EMBL" id="CP010310">
    <property type="protein sequence ID" value="AJC19687.1"/>
    <property type="molecule type" value="Genomic_DNA"/>
</dbReference>
<reference evidence="2" key="2">
    <citation type="submission" date="2016-11" db="EMBL/GenBank/DDBJ databases">
        <title>Complete Genome Sequencing of Pandoraea pulmonicola DSM 16583.</title>
        <authorList>
            <person name="Chan K.-G."/>
        </authorList>
    </citation>
    <scope>NUCLEOTIDE SEQUENCE</scope>
    <source>
        <strain evidence="2">DSM 16583</strain>
    </source>
</reference>
<organism evidence="3 5">
    <name type="scientific">Pandoraea pulmonicola</name>
    <dbReference type="NCBI Taxonomy" id="93221"/>
    <lineage>
        <taxon>Bacteria</taxon>
        <taxon>Pseudomonadati</taxon>
        <taxon>Pseudomonadota</taxon>
        <taxon>Betaproteobacteria</taxon>
        <taxon>Burkholderiales</taxon>
        <taxon>Burkholderiaceae</taxon>
        <taxon>Pandoraea</taxon>
    </lineage>
</organism>
<accession>A0AAJ4ZF93</accession>
<gene>
    <name evidence="3" type="ORF">NCTC13159_03715</name>
    <name evidence="2" type="ORF">RO07_02855</name>
</gene>
<evidence type="ECO:0000313" key="3">
    <source>
        <dbReference type="EMBL" id="SUA92193.1"/>
    </source>
</evidence>
<reference evidence="4" key="1">
    <citation type="submission" date="2014-12" db="EMBL/GenBank/DDBJ databases">
        <title>Complete Genome Sequencing of Pandoraea pulmonicola DSM 16583.</title>
        <authorList>
            <person name="Chan K.-G."/>
        </authorList>
    </citation>
    <scope>NUCLEOTIDE SEQUENCE [LARGE SCALE GENOMIC DNA]</scope>
    <source>
        <strain evidence="4">DSM 16583</strain>
    </source>
</reference>
<proteinExistence type="predicted"/>
<protein>
    <submittedName>
        <fullName evidence="3">Uncharacterized protein</fullName>
    </submittedName>
</protein>
<dbReference type="EMBL" id="UGSJ01000001">
    <property type="protein sequence ID" value="SUA92193.1"/>
    <property type="molecule type" value="Genomic_DNA"/>
</dbReference>
<evidence type="ECO:0000256" key="1">
    <source>
        <dbReference type="SAM" id="MobiDB-lite"/>
    </source>
</evidence>
<reference evidence="3 5" key="3">
    <citation type="submission" date="2018-06" db="EMBL/GenBank/DDBJ databases">
        <authorList>
            <consortium name="Pathogen Informatics"/>
            <person name="Doyle S."/>
        </authorList>
    </citation>
    <scope>NUCLEOTIDE SEQUENCE [LARGE SCALE GENOMIC DNA]</scope>
    <source>
        <strain evidence="3 5">NCTC13159</strain>
    </source>
</reference>